<evidence type="ECO:0000313" key="2">
    <source>
        <dbReference type="Proteomes" id="UP000438429"/>
    </source>
</evidence>
<organism evidence="1 2">
    <name type="scientific">Scophthalmus maximus</name>
    <name type="common">Turbot</name>
    <name type="synonym">Psetta maxima</name>
    <dbReference type="NCBI Taxonomy" id="52904"/>
    <lineage>
        <taxon>Eukaryota</taxon>
        <taxon>Metazoa</taxon>
        <taxon>Chordata</taxon>
        <taxon>Craniata</taxon>
        <taxon>Vertebrata</taxon>
        <taxon>Euteleostomi</taxon>
        <taxon>Actinopterygii</taxon>
        <taxon>Neopterygii</taxon>
        <taxon>Teleostei</taxon>
        <taxon>Neoteleostei</taxon>
        <taxon>Acanthomorphata</taxon>
        <taxon>Carangaria</taxon>
        <taxon>Pleuronectiformes</taxon>
        <taxon>Pleuronectoidei</taxon>
        <taxon>Scophthalmidae</taxon>
        <taxon>Scophthalmus</taxon>
    </lineage>
</organism>
<sequence length="127" mass="13884">MKQNHKWHWSNPELKQRRTVKLAGEILDLTEEIWNREATLHFPPLSVGTIRHRTGSTGPGGLRLCVGSVPMVSLTSRAGFELQCISNEGVSSPQLGDGLHRKPFVQVAAEQLAGGVGEKSDEDADTE</sequence>
<dbReference type="EMBL" id="VEVO01000009">
    <property type="protein sequence ID" value="KAF0037194.1"/>
    <property type="molecule type" value="Genomic_DNA"/>
</dbReference>
<proteinExistence type="predicted"/>
<accession>A0A6A4T1V1</accession>
<dbReference type="Proteomes" id="UP000438429">
    <property type="component" value="Unassembled WGS sequence"/>
</dbReference>
<protein>
    <submittedName>
        <fullName evidence="1">Uncharacterized protein</fullName>
    </submittedName>
</protein>
<comment type="caution">
    <text evidence="1">The sequence shown here is derived from an EMBL/GenBank/DDBJ whole genome shotgun (WGS) entry which is preliminary data.</text>
</comment>
<evidence type="ECO:0000313" key="1">
    <source>
        <dbReference type="EMBL" id="KAF0037194.1"/>
    </source>
</evidence>
<name>A0A6A4T1V1_SCOMX</name>
<dbReference type="AlphaFoldDB" id="A0A6A4T1V1"/>
<gene>
    <name evidence="1" type="ORF">F2P81_010068</name>
</gene>
<reference evidence="1 2" key="1">
    <citation type="submission" date="2019-06" db="EMBL/GenBank/DDBJ databases">
        <title>Draft genomes of female and male turbot (Scophthalmus maximus).</title>
        <authorList>
            <person name="Xu H."/>
            <person name="Xu X.-W."/>
            <person name="Shao C."/>
            <person name="Chen S."/>
        </authorList>
    </citation>
    <scope>NUCLEOTIDE SEQUENCE [LARGE SCALE GENOMIC DNA]</scope>
    <source>
        <strain evidence="1">Ysfricsl-2016a</strain>
        <tissue evidence="1">Blood</tissue>
    </source>
</reference>